<proteinExistence type="inferred from homology"/>
<dbReference type="OrthoDB" id="7186766at2"/>
<dbReference type="Gene3D" id="3.90.1590.10">
    <property type="entry name" value="glutathione-dependent formaldehyde- activating enzyme (gfa)"/>
    <property type="match status" value="1"/>
</dbReference>
<feature type="region of interest" description="Disordered" evidence="5">
    <location>
        <begin position="127"/>
        <end position="149"/>
    </location>
</feature>
<accession>A0A1B3ZDF2</accession>
<evidence type="ECO:0000256" key="5">
    <source>
        <dbReference type="SAM" id="MobiDB-lite"/>
    </source>
</evidence>
<dbReference type="RefSeq" id="WP_069205993.1">
    <property type="nucleotide sequence ID" value="NZ_CP014168.1"/>
</dbReference>
<dbReference type="PROSITE" id="PS51891">
    <property type="entry name" value="CENP_V_GFA"/>
    <property type="match status" value="1"/>
</dbReference>
<organism evidence="7 8">
    <name type="scientific">Sphingomonas panacis</name>
    <dbReference type="NCBI Taxonomy" id="1560345"/>
    <lineage>
        <taxon>Bacteria</taxon>
        <taxon>Pseudomonadati</taxon>
        <taxon>Pseudomonadota</taxon>
        <taxon>Alphaproteobacteria</taxon>
        <taxon>Sphingomonadales</taxon>
        <taxon>Sphingomonadaceae</taxon>
        <taxon>Sphingomonas</taxon>
    </lineage>
</organism>
<dbReference type="PANTHER" id="PTHR33337:SF40">
    <property type="entry name" value="CENP-V_GFA DOMAIN-CONTAINING PROTEIN-RELATED"/>
    <property type="match status" value="1"/>
</dbReference>
<feature type="domain" description="CENP-V/GFA" evidence="6">
    <location>
        <begin position="5"/>
        <end position="108"/>
    </location>
</feature>
<evidence type="ECO:0000256" key="2">
    <source>
        <dbReference type="ARBA" id="ARBA00022723"/>
    </source>
</evidence>
<keyword evidence="8" id="KW-1185">Reference proteome</keyword>
<dbReference type="GO" id="GO:0016846">
    <property type="term" value="F:carbon-sulfur lyase activity"/>
    <property type="evidence" value="ECO:0007669"/>
    <property type="project" value="InterPro"/>
</dbReference>
<reference evidence="7 8" key="1">
    <citation type="submission" date="2016-01" db="EMBL/GenBank/DDBJ databases">
        <title>Complete genome and mega plasmid sequence of Sphingomonas panacis DCY99 elicits systemic resistance in rice to Xanthomonas oryzae.</title>
        <authorList>
            <person name="Kim Y.J."/>
            <person name="Yang D.C."/>
            <person name="Sing P."/>
        </authorList>
    </citation>
    <scope>NUCLEOTIDE SEQUENCE [LARGE SCALE GENOMIC DNA]</scope>
    <source>
        <strain evidence="7 8">DCY99</strain>
    </source>
</reference>
<dbReference type="Pfam" id="PF04828">
    <property type="entry name" value="GFA"/>
    <property type="match status" value="1"/>
</dbReference>
<keyword evidence="4" id="KW-0456">Lyase</keyword>
<comment type="similarity">
    <text evidence="1">Belongs to the Gfa family.</text>
</comment>
<dbReference type="PANTHER" id="PTHR33337">
    <property type="entry name" value="GFA DOMAIN-CONTAINING PROTEIN"/>
    <property type="match status" value="1"/>
</dbReference>
<dbReference type="AlphaFoldDB" id="A0A1B3ZDF2"/>
<evidence type="ECO:0000256" key="3">
    <source>
        <dbReference type="ARBA" id="ARBA00022833"/>
    </source>
</evidence>
<dbReference type="InterPro" id="IPR006913">
    <property type="entry name" value="CENP-V/GFA"/>
</dbReference>
<evidence type="ECO:0000256" key="1">
    <source>
        <dbReference type="ARBA" id="ARBA00005495"/>
    </source>
</evidence>
<sequence>MTETLTGGCQCGRIRYAVAIDDDDAYLCHCRMCQRATGGVSIAFKNVRIADVAWTTQPPERFRSSPIAERGFCRDCGTPLTFEFVKPGATMDLTVGSFDEPGRFVPREHSGAESLHEAWIDTRGLPRVRTEDNPSTSDRWIDALGKLPD</sequence>
<protein>
    <submittedName>
        <fullName evidence="7">Aldehyde-activating protein</fullName>
    </submittedName>
</protein>
<evidence type="ECO:0000256" key="4">
    <source>
        <dbReference type="ARBA" id="ARBA00023239"/>
    </source>
</evidence>
<dbReference type="GO" id="GO:0046872">
    <property type="term" value="F:metal ion binding"/>
    <property type="evidence" value="ECO:0007669"/>
    <property type="project" value="UniProtKB-KW"/>
</dbReference>
<evidence type="ECO:0000313" key="8">
    <source>
        <dbReference type="Proteomes" id="UP000094256"/>
    </source>
</evidence>
<keyword evidence="3" id="KW-0862">Zinc</keyword>
<dbReference type="KEGG" id="span:AWL63_17455"/>
<gene>
    <name evidence="7" type="ORF">AWL63_17455</name>
</gene>
<dbReference type="STRING" id="1560345.AWL63_17455"/>
<evidence type="ECO:0000259" key="6">
    <source>
        <dbReference type="PROSITE" id="PS51891"/>
    </source>
</evidence>
<keyword evidence="2" id="KW-0479">Metal-binding</keyword>
<dbReference type="EMBL" id="CP014168">
    <property type="protein sequence ID" value="AOH85458.1"/>
    <property type="molecule type" value="Genomic_DNA"/>
</dbReference>
<dbReference type="SUPFAM" id="SSF51316">
    <property type="entry name" value="Mss4-like"/>
    <property type="match status" value="1"/>
</dbReference>
<evidence type="ECO:0000313" key="7">
    <source>
        <dbReference type="EMBL" id="AOH85458.1"/>
    </source>
</evidence>
<dbReference type="InterPro" id="IPR011057">
    <property type="entry name" value="Mss4-like_sf"/>
</dbReference>
<dbReference type="Proteomes" id="UP000094256">
    <property type="component" value="Chromosome"/>
</dbReference>
<name>A0A1B3ZDF2_9SPHN</name>